<dbReference type="Proteomes" id="UP000076407">
    <property type="component" value="Unassembled WGS sequence"/>
</dbReference>
<reference evidence="1" key="1">
    <citation type="submission" date="2020-05" db="UniProtKB">
        <authorList>
            <consortium name="EnsemblMetazoa"/>
        </authorList>
    </citation>
    <scope>IDENTIFICATION</scope>
    <source>
        <strain evidence="1">SANGQUA</strain>
    </source>
</reference>
<name>A0A182XQU1_ANOQN</name>
<dbReference type="EnsemblMetazoa" id="AQUA014226-RA">
    <property type="protein sequence ID" value="AQUA014226-PA"/>
    <property type="gene ID" value="AQUA014226"/>
</dbReference>
<evidence type="ECO:0000313" key="1">
    <source>
        <dbReference type="EnsemblMetazoa" id="AQUA014226-PA"/>
    </source>
</evidence>
<evidence type="ECO:0000313" key="2">
    <source>
        <dbReference type="Proteomes" id="UP000076407"/>
    </source>
</evidence>
<protein>
    <submittedName>
        <fullName evidence="1">Uncharacterized protein</fullName>
    </submittedName>
</protein>
<organism evidence="1 2">
    <name type="scientific">Anopheles quadriannulatus</name>
    <name type="common">Mosquito</name>
    <dbReference type="NCBI Taxonomy" id="34691"/>
    <lineage>
        <taxon>Eukaryota</taxon>
        <taxon>Metazoa</taxon>
        <taxon>Ecdysozoa</taxon>
        <taxon>Arthropoda</taxon>
        <taxon>Hexapoda</taxon>
        <taxon>Insecta</taxon>
        <taxon>Pterygota</taxon>
        <taxon>Neoptera</taxon>
        <taxon>Endopterygota</taxon>
        <taxon>Diptera</taxon>
        <taxon>Nematocera</taxon>
        <taxon>Culicoidea</taxon>
        <taxon>Culicidae</taxon>
        <taxon>Anophelinae</taxon>
        <taxon>Anopheles</taxon>
    </lineage>
</organism>
<dbReference type="VEuPathDB" id="VectorBase:AQUA014226"/>
<proteinExistence type="predicted"/>
<sequence length="11" mass="1350">MQVFPTTRQNQ</sequence>
<accession>A0A182XQU1</accession>
<keyword evidence="2" id="KW-1185">Reference proteome</keyword>